<dbReference type="Pfam" id="PF13516">
    <property type="entry name" value="LRR_6"/>
    <property type="match status" value="1"/>
</dbReference>
<feature type="compositionally biased region" description="Basic and acidic residues" evidence="4">
    <location>
        <begin position="222"/>
        <end position="234"/>
    </location>
</feature>
<dbReference type="PhylomeDB" id="A0A0G4GZ96"/>
<feature type="compositionally biased region" description="Basic and acidic residues" evidence="4">
    <location>
        <begin position="1"/>
        <end position="17"/>
    </location>
</feature>
<comment type="subcellular location">
    <subcellularLocation>
        <location evidence="1">Cytoplasm</location>
        <location evidence="1">Cytoskeleton</location>
    </subcellularLocation>
</comment>
<dbReference type="InterPro" id="IPR052410">
    <property type="entry name" value="DRC5"/>
</dbReference>
<organism evidence="5">
    <name type="scientific">Chromera velia CCMP2878</name>
    <dbReference type="NCBI Taxonomy" id="1169474"/>
    <lineage>
        <taxon>Eukaryota</taxon>
        <taxon>Sar</taxon>
        <taxon>Alveolata</taxon>
        <taxon>Colpodellida</taxon>
        <taxon>Chromeraceae</taxon>
        <taxon>Chromera</taxon>
    </lineage>
</organism>
<sequence length="747" mass="80087">MHNHNGQDRAVGRGGEEENHEEEEEVETALCSLFKHALQGGASEVASGLSSNRHSFGSAWLLLQFIKQGKIRVPVRKLDLSACTLPPRKFFLLLAAFCNSTEELSLGKCAFEGSASPLLCHFFKMVEATRRRRGNAGEIKGGGSCLKTLIFTGGAESVPEVVGAIAAVPAGLESLELRGRLLNPPLLLRSLGAELEGGGKLRGLSSLRVVMDAEGLYGKGTGEKCASRSREPVSDRMPSSDAVRSSFSNSSLVEDSCVKLKREHARLERLAFSGLSCCTQGIGFVPVLVRRRQFVALRSIELRSCVFSAECFRDLMSALGSGGVKVLEKFDLEGSSVCVPISVNRGGRAGRDVAELEMVDESWVLLSKALVVETLPCLRELNLVMENGGNGALSARSAGLLLSSLRNEKDRPPLLESVGLKLGCVSSSDAVTLLSSVPSTQSQRKFLYPFLKILHLSLRKNEALAFFNGLLRDWEGEGAEGDGGGKRGCLPVAELYLRIVAGGDESAAPLAESIRTGLFQSCLRGLTLTVFDDLQSTPVGIEAKIRLLKALGEGPLPMLSFINLRRQNLDDGDLVMLAASVRYGNLGGLRHLNLGGNLFGRHGIEALMGAVCGGGLRFLEILDLSRTRAGEGMEAVAAALSSDHGFSSLHSLHLPVCRVDDEGMRSLSSAFCSTSNTIPSLTVLDLNLNFISSEGLETFLESLLPQTLPSLQCLLMHGVRCNRHTARNLVSQAQAEGKLQSLTDFVV</sequence>
<feature type="region of interest" description="Disordered" evidence="4">
    <location>
        <begin position="222"/>
        <end position="242"/>
    </location>
</feature>
<evidence type="ECO:0000256" key="3">
    <source>
        <dbReference type="ARBA" id="ARBA00023212"/>
    </source>
</evidence>
<dbReference type="InterPro" id="IPR001611">
    <property type="entry name" value="Leu-rich_rpt"/>
</dbReference>
<dbReference type="GO" id="GO:0005856">
    <property type="term" value="C:cytoskeleton"/>
    <property type="evidence" value="ECO:0007669"/>
    <property type="project" value="UniProtKB-SubCell"/>
</dbReference>
<dbReference type="SUPFAM" id="SSF52047">
    <property type="entry name" value="RNI-like"/>
    <property type="match status" value="1"/>
</dbReference>
<name>A0A0G4GZ96_9ALVE</name>
<reference evidence="5" key="1">
    <citation type="submission" date="2014-11" db="EMBL/GenBank/DDBJ databases">
        <authorList>
            <person name="Otto D Thomas"/>
            <person name="Naeem Raeece"/>
        </authorList>
    </citation>
    <scope>NUCLEOTIDE SEQUENCE</scope>
</reference>
<evidence type="ECO:0000313" key="5">
    <source>
        <dbReference type="EMBL" id="CEM36556.1"/>
    </source>
</evidence>
<evidence type="ECO:0000256" key="2">
    <source>
        <dbReference type="ARBA" id="ARBA00022490"/>
    </source>
</evidence>
<dbReference type="Gene3D" id="3.80.10.10">
    <property type="entry name" value="Ribonuclease Inhibitor"/>
    <property type="match status" value="2"/>
</dbReference>
<dbReference type="PANTHER" id="PTHR24107">
    <property type="entry name" value="YNEIN REGULATORY COMPLEX SUBUNIT 5"/>
    <property type="match status" value="1"/>
</dbReference>
<dbReference type="AlphaFoldDB" id="A0A0G4GZ96"/>
<protein>
    <submittedName>
        <fullName evidence="5">Uncharacterized protein</fullName>
    </submittedName>
</protein>
<accession>A0A0G4GZ96</accession>
<feature type="region of interest" description="Disordered" evidence="4">
    <location>
        <begin position="1"/>
        <end position="22"/>
    </location>
</feature>
<keyword evidence="3" id="KW-0206">Cytoskeleton</keyword>
<gene>
    <name evidence="5" type="ORF">Cvel_5448.t2.CR1</name>
</gene>
<evidence type="ECO:0000256" key="1">
    <source>
        <dbReference type="ARBA" id="ARBA00004245"/>
    </source>
</evidence>
<dbReference type="InterPro" id="IPR032675">
    <property type="entry name" value="LRR_dom_sf"/>
</dbReference>
<evidence type="ECO:0000256" key="4">
    <source>
        <dbReference type="SAM" id="MobiDB-lite"/>
    </source>
</evidence>
<proteinExistence type="predicted"/>
<dbReference type="PANTHER" id="PTHR24107:SF2">
    <property type="entry name" value="NLR FAMILY CARD DOMAIN CONTAINING 3"/>
    <property type="match status" value="1"/>
</dbReference>
<dbReference type="VEuPathDB" id="CryptoDB:Cvel_5448"/>
<dbReference type="EMBL" id="CDMZ01001713">
    <property type="protein sequence ID" value="CEM36556.1"/>
    <property type="molecule type" value="Genomic_DNA"/>
</dbReference>
<keyword evidence="2" id="KW-0963">Cytoplasm</keyword>